<dbReference type="Proteomes" id="UP001207736">
    <property type="component" value="Unassembled WGS sequence"/>
</dbReference>
<dbReference type="EMBL" id="BQKB01000008">
    <property type="protein sequence ID" value="GJM52075.1"/>
    <property type="molecule type" value="Genomic_DNA"/>
</dbReference>
<sequence>MMKNPQKKYFSYIFACLGLLIESCKQDSQKQQITQIEKPIVYYDSLWNRSQPNRAVYFRKIITKDTIIERSDYTMSDSTLVRKEMYSLDGKRNGNFFDALTQRTLEEYYYNNLPTFRIEYQTGKPNQAKIETVFDEKGQEKFKLFYDEEGVYIGTFYFSSENRGNGTTVQYRFPEMKVAKVEQYDKEQNLILESKYTLDGYVYYKFQRESNTQGREIYLNSEGEKIAELQLIAQKGQRYKPYSGTQLYIDWKTGIILNKTQYIDYQKECEYKYDDKGILRQEDMFIDGRKSSTLYYSNKKKPEQLVYDLNENPYEGVLYDNILLPKSRIGFKKGQLIQKQFYFDGILRQSEDFDEKKNRTQYRIYDSKGKLAYTYVIDIDKNIKENEVEIISYRKNRVIAKASLLNDLITKGRIKFYQGKNLVEYSRKGDVITKDYFDNSGKIIKKIQANADIRSNDPLFDEIHFKIEQLYDPVVELTETK</sequence>
<evidence type="ECO:0000313" key="2">
    <source>
        <dbReference type="EMBL" id="GJM52075.1"/>
    </source>
</evidence>
<evidence type="ECO:0000313" key="3">
    <source>
        <dbReference type="Proteomes" id="UP001207736"/>
    </source>
</evidence>
<evidence type="ECO:0000313" key="4">
    <source>
        <dbReference type="Proteomes" id="UP001208692"/>
    </source>
</evidence>
<evidence type="ECO:0000313" key="1">
    <source>
        <dbReference type="EMBL" id="GJM50162.1"/>
    </source>
</evidence>
<comment type="caution">
    <text evidence="1">The sequence shown here is derived from an EMBL/GenBank/DDBJ whole genome shotgun (WGS) entry which is preliminary data.</text>
</comment>
<name>A0AAV5AXG4_9FLAO</name>
<dbReference type="Proteomes" id="UP001208692">
    <property type="component" value="Unassembled WGS sequence"/>
</dbReference>
<evidence type="ECO:0008006" key="5">
    <source>
        <dbReference type="Google" id="ProtNLM"/>
    </source>
</evidence>
<protein>
    <recommendedName>
        <fullName evidence="5">Membrane-binding protein</fullName>
    </recommendedName>
</protein>
<proteinExistence type="predicted"/>
<keyword evidence="4" id="KW-1185">Reference proteome</keyword>
<reference evidence="1 4" key="1">
    <citation type="submission" date="2021-11" db="EMBL/GenBank/DDBJ databases">
        <title>Draft genome sequence of Capnocytophaga sp. strain KC07075 isolated from cat oral cavity.</title>
        <authorList>
            <person name="Suzuki M."/>
            <person name="Imaoka K."/>
            <person name="Kimura M."/>
            <person name="Morikawa S."/>
            <person name="Maeda K."/>
        </authorList>
    </citation>
    <scope>NUCLEOTIDE SEQUENCE</scope>
    <source>
        <strain evidence="1">KC07075</strain>
        <strain evidence="2 4">KC07079</strain>
    </source>
</reference>
<dbReference type="EMBL" id="BQKA01000023">
    <property type="protein sequence ID" value="GJM50162.1"/>
    <property type="molecule type" value="Genomic_DNA"/>
</dbReference>
<accession>A0AAV5AXG4</accession>
<organism evidence="1 3">
    <name type="scientific">Capnocytophaga catalasegens</name>
    <dbReference type="NCBI Taxonomy" id="1004260"/>
    <lineage>
        <taxon>Bacteria</taxon>
        <taxon>Pseudomonadati</taxon>
        <taxon>Bacteroidota</taxon>
        <taxon>Flavobacteriia</taxon>
        <taxon>Flavobacteriales</taxon>
        <taxon>Flavobacteriaceae</taxon>
        <taxon>Capnocytophaga</taxon>
    </lineage>
</organism>
<gene>
    <name evidence="1" type="ORF">RCZ15_11360</name>
    <name evidence="2" type="ORF">RCZ16_03930</name>
</gene>
<dbReference type="AlphaFoldDB" id="A0AAV5AXG4"/>